<dbReference type="Proteomes" id="UP000283383">
    <property type="component" value="Unassembled WGS sequence"/>
</dbReference>
<feature type="compositionally biased region" description="Basic and acidic residues" evidence="1">
    <location>
        <begin position="88"/>
        <end position="105"/>
    </location>
</feature>
<organism evidence="2 3">
    <name type="scientific">Golovinomyces cichoracearum</name>
    <dbReference type="NCBI Taxonomy" id="62708"/>
    <lineage>
        <taxon>Eukaryota</taxon>
        <taxon>Fungi</taxon>
        <taxon>Dikarya</taxon>
        <taxon>Ascomycota</taxon>
        <taxon>Pezizomycotina</taxon>
        <taxon>Leotiomycetes</taxon>
        <taxon>Erysiphales</taxon>
        <taxon>Erysiphaceae</taxon>
        <taxon>Golovinomyces</taxon>
    </lineage>
</organism>
<protein>
    <submittedName>
        <fullName evidence="2">Uncharacterized protein</fullName>
    </submittedName>
</protein>
<evidence type="ECO:0000313" key="3">
    <source>
        <dbReference type="Proteomes" id="UP000283383"/>
    </source>
</evidence>
<reference evidence="2 3" key="1">
    <citation type="journal article" date="2018" name="BMC Genomics">
        <title>Comparative genome analyses reveal sequence features reflecting distinct modes of host-adaptation between dicot and monocot powdery mildew.</title>
        <authorList>
            <person name="Wu Y."/>
            <person name="Ma X."/>
            <person name="Pan Z."/>
            <person name="Kale S.D."/>
            <person name="Song Y."/>
            <person name="King H."/>
            <person name="Zhang Q."/>
            <person name="Presley C."/>
            <person name="Deng X."/>
            <person name="Wei C.I."/>
            <person name="Xiao S."/>
        </authorList>
    </citation>
    <scope>NUCLEOTIDE SEQUENCE [LARGE SCALE GENOMIC DNA]</scope>
    <source>
        <strain evidence="2">UMSG3</strain>
    </source>
</reference>
<dbReference type="AlphaFoldDB" id="A0A420IZU6"/>
<feature type="region of interest" description="Disordered" evidence="1">
    <location>
        <begin position="72"/>
        <end position="105"/>
    </location>
</feature>
<name>A0A420IZU6_9PEZI</name>
<accession>A0A420IZU6</accession>
<keyword evidence="3" id="KW-1185">Reference proteome</keyword>
<comment type="caution">
    <text evidence="2">The sequence shown here is derived from an EMBL/GenBank/DDBJ whole genome shotgun (WGS) entry which is preliminary data.</text>
</comment>
<dbReference type="EMBL" id="MCBQ01004959">
    <property type="protein sequence ID" value="RKF80023.1"/>
    <property type="molecule type" value="Genomic_DNA"/>
</dbReference>
<evidence type="ECO:0000313" key="2">
    <source>
        <dbReference type="EMBL" id="RKF80023.1"/>
    </source>
</evidence>
<sequence length="146" mass="16422">MKRSYLEEIELECADARIKFLALISECVSCLIRGEGLFLEAIQDKNSELFDAHNNNIPGVLKVISGKNSNSDNFLRGSTARPTPSGRQGHEDRGAMIRPNRDHETQKVEPFHLRRQMKRVIPYASPVADLYQIPSGVAIFVPMLTK</sequence>
<evidence type="ECO:0000256" key="1">
    <source>
        <dbReference type="SAM" id="MobiDB-lite"/>
    </source>
</evidence>
<proteinExistence type="predicted"/>
<gene>
    <name evidence="2" type="ORF">GcM3_049027</name>
</gene>